<evidence type="ECO:0000259" key="4">
    <source>
        <dbReference type="Pfam" id="PF01464"/>
    </source>
</evidence>
<comment type="caution">
    <text evidence="5">The sequence shown here is derived from an EMBL/GenBank/DDBJ whole genome shotgun (WGS) entry which is preliminary data.</text>
</comment>
<dbReference type="AlphaFoldDB" id="A0A4R6YGN4"/>
<evidence type="ECO:0000256" key="2">
    <source>
        <dbReference type="ARBA" id="ARBA00009387"/>
    </source>
</evidence>
<dbReference type="Gene3D" id="1.10.530.10">
    <property type="match status" value="1"/>
</dbReference>
<dbReference type="Pfam" id="PF01464">
    <property type="entry name" value="SLT"/>
    <property type="match status" value="1"/>
</dbReference>
<name>A0A4R6YGN4_9HYPH</name>
<dbReference type="InterPro" id="IPR023346">
    <property type="entry name" value="Lysozyme-like_dom_sf"/>
</dbReference>
<dbReference type="InterPro" id="IPR008258">
    <property type="entry name" value="Transglycosylase_SLT_dom_1"/>
</dbReference>
<proteinExistence type="inferred from homology"/>
<keyword evidence="6" id="KW-1185">Reference proteome</keyword>
<evidence type="ECO:0000256" key="3">
    <source>
        <dbReference type="SAM" id="MobiDB-lite"/>
    </source>
</evidence>
<dbReference type="EMBL" id="SNZF01000008">
    <property type="protein sequence ID" value="TDR35692.1"/>
    <property type="molecule type" value="Genomic_DNA"/>
</dbReference>
<evidence type="ECO:0000256" key="1">
    <source>
        <dbReference type="ARBA" id="ARBA00007734"/>
    </source>
</evidence>
<evidence type="ECO:0000313" key="6">
    <source>
        <dbReference type="Proteomes" id="UP000294958"/>
    </source>
</evidence>
<dbReference type="SUPFAM" id="SSF53955">
    <property type="entry name" value="Lysozyme-like"/>
    <property type="match status" value="1"/>
</dbReference>
<organism evidence="5 6">
    <name type="scientific">Aquamicrobium defluvii</name>
    <dbReference type="NCBI Taxonomy" id="69279"/>
    <lineage>
        <taxon>Bacteria</taxon>
        <taxon>Pseudomonadati</taxon>
        <taxon>Pseudomonadota</taxon>
        <taxon>Alphaproteobacteria</taxon>
        <taxon>Hyphomicrobiales</taxon>
        <taxon>Phyllobacteriaceae</taxon>
        <taxon>Aquamicrobium</taxon>
    </lineage>
</organism>
<dbReference type="PANTHER" id="PTHR37423:SF2">
    <property type="entry name" value="MEMBRANE-BOUND LYTIC MUREIN TRANSGLYCOSYLASE C"/>
    <property type="match status" value="1"/>
</dbReference>
<sequence>MANRQREPVSYRPFRTEPLMAEGLLAVSRPGSDLLERTSQALFRFAAQQGEIADRQAARAGAAAGERAALEGRPSASVTGNSGAGGSGRARGGRFAPEVNAAIDDAAARHGVDSATLRTIAQIESGGNPRAKNPTSSAGGLFQFIDSTASQYGLKDRYNASEAADAGARLMRDNRNHLRRVLGRDPTPGELYLAHQQGAGGAEKLLRNPNASAVSVVGEKAVRLNGGRPGMTAGEFAQLWIRKAESGYSISSEPSQTDPTITIAGGRFRPSGSDTIYGRAYDEAGTKAYLQMVDTEMRSTVSQAFELYKDDPAQLEIVLGTLKGQLKKDHIFPEIELDYELGFDNLSQRYLGQARENQRLKLEARDRAEFVTRTSDLETSQQKLLADFDPANPDAGDAIAGAQAAIDTHYDSAVDRGILSPEAAAKAKLESRRNTALAFYGKQADALDADGVKNMRAELEADFADGGIAGLDGEGWSTLNRSLEKLETAKRTGDKRKTDDFRERGDRLAFSGCLPVWISTRPNCRR</sequence>
<feature type="domain" description="Transglycosylase SLT" evidence="4">
    <location>
        <begin position="103"/>
        <end position="187"/>
    </location>
</feature>
<protein>
    <submittedName>
        <fullName evidence="5">Transglycosylase-like protein with SLT domain</fullName>
    </submittedName>
</protein>
<comment type="similarity">
    <text evidence="1">Belongs to the transglycosylase Slt family.</text>
</comment>
<feature type="region of interest" description="Disordered" evidence="3">
    <location>
        <begin position="64"/>
        <end position="92"/>
    </location>
</feature>
<gene>
    <name evidence="5" type="ORF">DES43_108117</name>
</gene>
<comment type="similarity">
    <text evidence="2">Belongs to the virb1 family.</text>
</comment>
<evidence type="ECO:0000313" key="5">
    <source>
        <dbReference type="EMBL" id="TDR35692.1"/>
    </source>
</evidence>
<feature type="compositionally biased region" description="Low complexity" evidence="3">
    <location>
        <begin position="64"/>
        <end position="81"/>
    </location>
</feature>
<reference evidence="5 6" key="1">
    <citation type="submission" date="2019-03" db="EMBL/GenBank/DDBJ databases">
        <title>Genomic Encyclopedia of Type Strains, Phase IV (KMG-IV): sequencing the most valuable type-strain genomes for metagenomic binning, comparative biology and taxonomic classification.</title>
        <authorList>
            <person name="Goeker M."/>
        </authorList>
    </citation>
    <scope>NUCLEOTIDE SEQUENCE [LARGE SCALE GENOMIC DNA]</scope>
    <source>
        <strain evidence="5 6">DSM 11603</strain>
    </source>
</reference>
<dbReference type="RefSeq" id="WP_425359064.1">
    <property type="nucleotide sequence ID" value="NZ_SNZF01000008.1"/>
</dbReference>
<accession>A0A4R6YGN4</accession>
<dbReference type="PANTHER" id="PTHR37423">
    <property type="entry name" value="SOLUBLE LYTIC MUREIN TRANSGLYCOSYLASE-RELATED"/>
    <property type="match status" value="1"/>
</dbReference>
<dbReference type="Proteomes" id="UP000294958">
    <property type="component" value="Unassembled WGS sequence"/>
</dbReference>